<dbReference type="Pfam" id="PF00072">
    <property type="entry name" value="Response_reg"/>
    <property type="match status" value="1"/>
</dbReference>
<dbReference type="Pfam" id="PF02518">
    <property type="entry name" value="HATPase_c"/>
    <property type="match status" value="1"/>
</dbReference>
<accession>A0A8E7AV67</accession>
<dbReference type="Pfam" id="PF01627">
    <property type="entry name" value="Hpt"/>
    <property type="match status" value="1"/>
</dbReference>
<dbReference type="Gene3D" id="2.30.30.40">
    <property type="entry name" value="SH3 Domains"/>
    <property type="match status" value="1"/>
</dbReference>
<evidence type="ECO:0000256" key="5">
    <source>
        <dbReference type="ARBA" id="ARBA00022777"/>
    </source>
</evidence>
<dbReference type="PRINTS" id="PR00344">
    <property type="entry name" value="BCTRLSENSOR"/>
</dbReference>
<dbReference type="RefSeq" id="WP_214418694.1">
    <property type="nucleotide sequence ID" value="NZ_CP075546.1"/>
</dbReference>
<dbReference type="SUPFAM" id="SSF47226">
    <property type="entry name" value="Histidine-containing phosphotransfer domain, HPT domain"/>
    <property type="match status" value="1"/>
</dbReference>
<dbReference type="AlphaFoldDB" id="A0A8E7AV67"/>
<dbReference type="InterPro" id="IPR036061">
    <property type="entry name" value="CheW-like_dom_sf"/>
</dbReference>
<gene>
    <name evidence="12" type="ORF">KHC33_11045</name>
</gene>
<dbReference type="SMART" id="SM00073">
    <property type="entry name" value="HPT"/>
    <property type="match status" value="1"/>
</dbReference>
<dbReference type="InterPro" id="IPR011006">
    <property type="entry name" value="CheY-like_superfamily"/>
</dbReference>
<dbReference type="SMART" id="SM00448">
    <property type="entry name" value="REC"/>
    <property type="match status" value="1"/>
</dbReference>
<dbReference type="InterPro" id="IPR036890">
    <property type="entry name" value="HATPase_C_sf"/>
</dbReference>
<keyword evidence="5" id="KW-0418">Kinase</keyword>
<dbReference type="InterPro" id="IPR004358">
    <property type="entry name" value="Sig_transdc_His_kin-like_C"/>
</dbReference>
<dbReference type="SMART" id="SM00260">
    <property type="entry name" value="CheW"/>
    <property type="match status" value="1"/>
</dbReference>
<dbReference type="Gene3D" id="3.40.50.2300">
    <property type="match status" value="1"/>
</dbReference>
<evidence type="ECO:0000259" key="9">
    <source>
        <dbReference type="PROSITE" id="PS50110"/>
    </source>
</evidence>
<feature type="modified residue" description="Phosphohistidine" evidence="6">
    <location>
        <position position="54"/>
    </location>
</feature>
<dbReference type="InterPro" id="IPR051315">
    <property type="entry name" value="Bact_Chemotaxis_CheA"/>
</dbReference>
<feature type="domain" description="CheW-like" evidence="10">
    <location>
        <begin position="529"/>
        <end position="665"/>
    </location>
</feature>
<dbReference type="EC" id="2.7.13.3" evidence="2"/>
<keyword evidence="3 7" id="KW-0597">Phosphoprotein</keyword>
<comment type="catalytic activity">
    <reaction evidence="1">
        <text>ATP + protein L-histidine = ADP + protein N-phospho-L-histidine.</text>
        <dbReference type="EC" id="2.7.13.3"/>
    </reaction>
</comment>
<dbReference type="PANTHER" id="PTHR43395">
    <property type="entry name" value="SENSOR HISTIDINE KINASE CHEA"/>
    <property type="match status" value="1"/>
</dbReference>
<reference evidence="12 13" key="1">
    <citation type="submission" date="2021-05" db="EMBL/GenBank/DDBJ databases">
        <title>A novel Methanospirillum isolate from a pyrite-forming mixed culture.</title>
        <authorList>
            <person name="Bunk B."/>
            <person name="Sproer C."/>
            <person name="Spring S."/>
            <person name="Pester M."/>
        </authorList>
    </citation>
    <scope>NUCLEOTIDE SEQUENCE [LARGE SCALE GENOMIC DNA]</scope>
    <source>
        <strain evidence="12 13">J.3.6.1-F.2.7.3</strain>
    </source>
</reference>
<evidence type="ECO:0000259" key="10">
    <source>
        <dbReference type="PROSITE" id="PS50851"/>
    </source>
</evidence>
<dbReference type="KEGG" id="mrtj:KHC33_11045"/>
<dbReference type="GO" id="GO:0000160">
    <property type="term" value="P:phosphorelay signal transduction system"/>
    <property type="evidence" value="ECO:0007669"/>
    <property type="project" value="InterPro"/>
</dbReference>
<dbReference type="InterPro" id="IPR005467">
    <property type="entry name" value="His_kinase_dom"/>
</dbReference>
<dbReference type="Gene3D" id="1.20.120.160">
    <property type="entry name" value="HPT domain"/>
    <property type="match status" value="1"/>
</dbReference>
<dbReference type="PROSITE" id="PS50109">
    <property type="entry name" value="HIS_KIN"/>
    <property type="match status" value="1"/>
</dbReference>
<protein>
    <recommendedName>
        <fullName evidence="2">histidine kinase</fullName>
        <ecNumber evidence="2">2.7.13.3</ecNumber>
    </recommendedName>
</protein>
<proteinExistence type="predicted"/>
<dbReference type="InterPro" id="IPR003594">
    <property type="entry name" value="HATPase_dom"/>
</dbReference>
<feature type="domain" description="Response regulatory" evidence="9">
    <location>
        <begin position="682"/>
        <end position="798"/>
    </location>
</feature>
<feature type="domain" description="Histidine kinase" evidence="8">
    <location>
        <begin position="264"/>
        <end position="527"/>
    </location>
</feature>
<dbReference type="CDD" id="cd00088">
    <property type="entry name" value="HPT"/>
    <property type="match status" value="1"/>
</dbReference>
<name>A0A8E7AV67_9EURY</name>
<evidence type="ECO:0000256" key="6">
    <source>
        <dbReference type="PROSITE-ProRule" id="PRU00110"/>
    </source>
</evidence>
<evidence type="ECO:0000256" key="4">
    <source>
        <dbReference type="ARBA" id="ARBA00022679"/>
    </source>
</evidence>
<evidence type="ECO:0000256" key="1">
    <source>
        <dbReference type="ARBA" id="ARBA00000085"/>
    </source>
</evidence>
<dbReference type="PANTHER" id="PTHR43395:SF1">
    <property type="entry name" value="CHEMOTAXIS PROTEIN CHEA"/>
    <property type="match status" value="1"/>
</dbReference>
<evidence type="ECO:0000256" key="2">
    <source>
        <dbReference type="ARBA" id="ARBA00012438"/>
    </source>
</evidence>
<dbReference type="EMBL" id="CP075546">
    <property type="protein sequence ID" value="QVV87875.1"/>
    <property type="molecule type" value="Genomic_DNA"/>
</dbReference>
<dbReference type="SUPFAM" id="SSF52172">
    <property type="entry name" value="CheY-like"/>
    <property type="match status" value="1"/>
</dbReference>
<dbReference type="GO" id="GO:0006935">
    <property type="term" value="P:chemotaxis"/>
    <property type="evidence" value="ECO:0007669"/>
    <property type="project" value="InterPro"/>
</dbReference>
<keyword evidence="13" id="KW-1185">Reference proteome</keyword>
<evidence type="ECO:0000259" key="8">
    <source>
        <dbReference type="PROSITE" id="PS50109"/>
    </source>
</evidence>
<dbReference type="InterPro" id="IPR036641">
    <property type="entry name" value="HPT_dom_sf"/>
</dbReference>
<dbReference type="SMART" id="SM00387">
    <property type="entry name" value="HATPase_c"/>
    <property type="match status" value="1"/>
</dbReference>
<evidence type="ECO:0000256" key="7">
    <source>
        <dbReference type="PROSITE-ProRule" id="PRU00169"/>
    </source>
</evidence>
<dbReference type="PROSITE" id="PS50851">
    <property type="entry name" value="CHEW"/>
    <property type="match status" value="1"/>
</dbReference>
<dbReference type="InterPro" id="IPR002545">
    <property type="entry name" value="CheW-lke_dom"/>
</dbReference>
<dbReference type="Gene3D" id="3.30.565.10">
    <property type="entry name" value="Histidine kinase-like ATPase, C-terminal domain"/>
    <property type="match status" value="1"/>
</dbReference>
<dbReference type="InterPro" id="IPR008207">
    <property type="entry name" value="Sig_transdc_His_kin_Hpt_dom"/>
</dbReference>
<dbReference type="GO" id="GO:0004673">
    <property type="term" value="F:protein histidine kinase activity"/>
    <property type="evidence" value="ECO:0007669"/>
    <property type="project" value="UniProtKB-EC"/>
</dbReference>
<feature type="modified residue" description="4-aspartylphosphate" evidence="7">
    <location>
        <position position="731"/>
    </location>
</feature>
<dbReference type="Pfam" id="PF01584">
    <property type="entry name" value="CheW"/>
    <property type="match status" value="1"/>
</dbReference>
<evidence type="ECO:0000256" key="3">
    <source>
        <dbReference type="ARBA" id="ARBA00022553"/>
    </source>
</evidence>
<dbReference type="SUPFAM" id="SSF50341">
    <property type="entry name" value="CheW-like"/>
    <property type="match status" value="1"/>
</dbReference>
<evidence type="ECO:0000313" key="12">
    <source>
        <dbReference type="EMBL" id="QVV87875.1"/>
    </source>
</evidence>
<evidence type="ECO:0000259" key="11">
    <source>
        <dbReference type="PROSITE" id="PS50894"/>
    </source>
</evidence>
<keyword evidence="4" id="KW-0808">Transferase</keyword>
<dbReference type="PROSITE" id="PS50894">
    <property type="entry name" value="HPT"/>
    <property type="match status" value="1"/>
</dbReference>
<dbReference type="GeneID" id="65097727"/>
<feature type="domain" description="HPt" evidence="11">
    <location>
        <begin position="5"/>
        <end position="111"/>
    </location>
</feature>
<evidence type="ECO:0000313" key="13">
    <source>
        <dbReference type="Proteomes" id="UP000680656"/>
    </source>
</evidence>
<dbReference type="InterPro" id="IPR001789">
    <property type="entry name" value="Sig_transdc_resp-reg_receiver"/>
</dbReference>
<dbReference type="SUPFAM" id="SSF55874">
    <property type="entry name" value="ATPase domain of HSP90 chaperone/DNA topoisomerase II/histidine kinase"/>
    <property type="match status" value="1"/>
</dbReference>
<dbReference type="PROSITE" id="PS50110">
    <property type="entry name" value="RESPONSE_REGULATORY"/>
    <property type="match status" value="1"/>
</dbReference>
<sequence>MTHSDDEFYAVLLATFREDAEELLTGITEGLIKLEEAKESPDPSYIEEVFRKTHSLKGAARAVNLREIESVCLNLENIFSLMKREEFIASAAEFDLFHDSVKSIRNFLAEGERKSPQPVEIVQRLRASLAERKPSERIEDIVLPPMEDVFSEISPLIRKPGSEDKKKIIPLNPDPAAFAAPSTFLEVKPALHSYGQGYGNDMYHGHVMAESGTVRIAAKKLDRLIIGSDELLSTRLFLTHRMQELEEMMSRFSLWKWNHSLVFNDLHLIRETLFGQNRTALPPELVLFLERVVDFLTYDREFVTNLQHDLAAHIHATDLDRSALEASTTEIVDLIHDAVLVPVSSILTPISGQIRQNSRALGKEVELKSEGGEIEMDRRILDMLKVPLMHLINNSVDHGIEYPDERQERRKPTRGQIRIKITAHSGSKVEITLSDDGRGIDREKIRQTALDKGLLTQDETLSMSENEAIWLIFRSGLTTSPMITDLSGRGLGLAIVEDTITRMGGEVLVSSELGKGTTFSLILPIRLATLRGLVIRNGTCHYVIPVQQILQVVRVMKDTVESKDIRQMVTYKGEMVPIVWLSEALGNQGCGSGNPQEEVPIVIVAYGAGKIAYAVDEVHQVQEIVVRPLGTQLRRIKRITGAAVLGDGRLALVLDPPELIQEGLRLSGLAPVYQTRTKASGRVLIVEDSVTSRALLRNTLEKAGFDVITAGDGMEALSKLLEEPVDLVVSDVDMPRMNGFTLTEKIRSDERLSHLPVVLVTALDSREDRDHGLSSGANAYILKGSFERNDLVRTVKGLLR</sequence>
<dbReference type="FunFam" id="3.30.565.10:FF:000016">
    <property type="entry name" value="Chemotaxis protein CheA, putative"/>
    <property type="match status" value="1"/>
</dbReference>
<organism evidence="12 13">
    <name type="scientific">Methanospirillum purgamenti</name>
    <dbReference type="NCBI Taxonomy" id="2834276"/>
    <lineage>
        <taxon>Archaea</taxon>
        <taxon>Methanobacteriati</taxon>
        <taxon>Methanobacteriota</taxon>
        <taxon>Stenosarchaea group</taxon>
        <taxon>Methanomicrobia</taxon>
        <taxon>Methanomicrobiales</taxon>
        <taxon>Methanospirillaceae</taxon>
        <taxon>Methanospirillum</taxon>
    </lineage>
</organism>
<dbReference type="Proteomes" id="UP000680656">
    <property type="component" value="Chromosome"/>
</dbReference>